<dbReference type="PANTHER" id="PTHR14052">
    <property type="entry name" value="ORIGIN RECOGNITION COMPLEX SUBUNIT 2"/>
    <property type="match status" value="1"/>
</dbReference>
<evidence type="ECO:0000256" key="5">
    <source>
        <dbReference type="ARBA" id="ARBA00023242"/>
    </source>
</evidence>
<evidence type="ECO:0000256" key="4">
    <source>
        <dbReference type="ARBA" id="ARBA00022705"/>
    </source>
</evidence>
<proteinExistence type="inferred from homology"/>
<dbReference type="Pfam" id="PF04084">
    <property type="entry name" value="RecA-like_ORC2"/>
    <property type="match status" value="1"/>
</dbReference>
<comment type="caution">
    <text evidence="9">The sequence shown here is derived from an EMBL/GenBank/DDBJ whole genome shotgun (WGS) entry which is preliminary data.</text>
</comment>
<comment type="similarity">
    <text evidence="2 6">Belongs to the ORC2 family.</text>
</comment>
<protein>
    <recommendedName>
        <fullName evidence="3 6">Origin recognition complex subunit 2</fullName>
    </recommendedName>
</protein>
<dbReference type="GO" id="GO:0006260">
    <property type="term" value="P:DNA replication"/>
    <property type="evidence" value="ECO:0007669"/>
    <property type="project" value="UniProtKB-UniRule"/>
</dbReference>
<organism evidence="9 10">
    <name type="scientific">Blomia tropicalis</name>
    <name type="common">Mite</name>
    <dbReference type="NCBI Taxonomy" id="40697"/>
    <lineage>
        <taxon>Eukaryota</taxon>
        <taxon>Metazoa</taxon>
        <taxon>Ecdysozoa</taxon>
        <taxon>Arthropoda</taxon>
        <taxon>Chelicerata</taxon>
        <taxon>Arachnida</taxon>
        <taxon>Acari</taxon>
        <taxon>Acariformes</taxon>
        <taxon>Sarcoptiformes</taxon>
        <taxon>Astigmata</taxon>
        <taxon>Glycyphagoidea</taxon>
        <taxon>Echimyopodidae</taxon>
        <taxon>Blomia</taxon>
    </lineage>
</organism>
<evidence type="ECO:0000256" key="2">
    <source>
        <dbReference type="ARBA" id="ARBA00007421"/>
    </source>
</evidence>
<evidence type="ECO:0000313" key="10">
    <source>
        <dbReference type="Proteomes" id="UP001142055"/>
    </source>
</evidence>
<dbReference type="GO" id="GO:0003688">
    <property type="term" value="F:DNA replication origin binding"/>
    <property type="evidence" value="ECO:0007669"/>
    <property type="project" value="UniProtKB-UniRule"/>
</dbReference>
<evidence type="ECO:0000256" key="6">
    <source>
        <dbReference type="RuleBase" id="RU368084"/>
    </source>
</evidence>
<feature type="domain" description="Origin recognition complex subunit 2 winged-helix" evidence="8">
    <location>
        <begin position="342"/>
        <end position="395"/>
    </location>
</feature>
<dbReference type="Pfam" id="PF24882">
    <property type="entry name" value="WHD_ORC2"/>
    <property type="match status" value="1"/>
</dbReference>
<reference evidence="9" key="1">
    <citation type="submission" date="2022-12" db="EMBL/GenBank/DDBJ databases">
        <title>Genome assemblies of Blomia tropicalis.</title>
        <authorList>
            <person name="Cui Y."/>
        </authorList>
    </citation>
    <scope>NUCLEOTIDE SEQUENCE</scope>
    <source>
        <tissue evidence="9">Adult mites</tissue>
    </source>
</reference>
<dbReference type="AlphaFoldDB" id="A0A9Q0RML6"/>
<keyword evidence="4 6" id="KW-0235">DNA replication</keyword>
<accession>A0A9Q0RML6</accession>
<dbReference type="InterPro" id="IPR056772">
    <property type="entry name" value="RecA-like_ORC2"/>
</dbReference>
<evidence type="ECO:0000256" key="1">
    <source>
        <dbReference type="ARBA" id="ARBA00004123"/>
    </source>
</evidence>
<comment type="function">
    <text evidence="6">Component of the origin recognition complex (ORC) that binds origins of replication. DNA-binding is ATP-dependent. ORC is required to assemble the pre-replication complex necessary to initiate DNA replication.</text>
</comment>
<dbReference type="InterPro" id="IPR056773">
    <property type="entry name" value="WHD_ORC2"/>
</dbReference>
<evidence type="ECO:0000256" key="3">
    <source>
        <dbReference type="ARBA" id="ARBA00019080"/>
    </source>
</evidence>
<dbReference type="OMA" id="YDFELAY"/>
<comment type="subunit">
    <text evidence="6">Component of the origin recognition complex (ORC).</text>
</comment>
<dbReference type="PANTHER" id="PTHR14052:SF0">
    <property type="entry name" value="ORIGIN RECOGNITION COMPLEX SUBUNIT 2"/>
    <property type="match status" value="1"/>
</dbReference>
<dbReference type="Proteomes" id="UP001142055">
    <property type="component" value="Chromosome 2"/>
</dbReference>
<evidence type="ECO:0000259" key="8">
    <source>
        <dbReference type="Pfam" id="PF24882"/>
    </source>
</evidence>
<dbReference type="OrthoDB" id="20198at2759"/>
<evidence type="ECO:0000313" key="9">
    <source>
        <dbReference type="EMBL" id="KAJ6219610.1"/>
    </source>
</evidence>
<keyword evidence="5 6" id="KW-0539">Nucleus</keyword>
<feature type="domain" description="Origin recognition complex subunit 2 RecA-like" evidence="7">
    <location>
        <begin position="116"/>
        <end position="273"/>
    </location>
</feature>
<evidence type="ECO:0000259" key="7">
    <source>
        <dbReference type="Pfam" id="PF04084"/>
    </source>
</evidence>
<dbReference type="EMBL" id="JAPWDV010000002">
    <property type="protein sequence ID" value="KAJ6219610.1"/>
    <property type="molecule type" value="Genomic_DNA"/>
</dbReference>
<comment type="subcellular location">
    <subcellularLocation>
        <location evidence="1 6">Nucleus</location>
    </subcellularLocation>
</comment>
<dbReference type="GO" id="GO:0005664">
    <property type="term" value="C:nuclear origin of replication recognition complex"/>
    <property type="evidence" value="ECO:0007669"/>
    <property type="project" value="UniProtKB-UniRule"/>
</dbReference>
<name>A0A9Q0RML6_BLOTA</name>
<sequence length="408" mass="47854">MEPRITRSSRIFTNDDDETDIENIETDISDLEDDGNIADKIELIGDKFEVFGSKKGTIDTDFNLTSDQYFLGQSRTIKASKQPPFSTILEGFDLYEADINKIIEKEQKLLCKEWNINSSKNNHLLKYYHLLKSDFNLLLYGYGSKRLILKQFAEQELQTKHHYVIIHGYMELIKLRDVILTMNKSIGNDSDSFISNEIELFNLMKTYFESEDLFVLIHSIDVLFTKNLKIRNFIQNLFTMVPNVRIMATVDHANSPLLWSMTETSTYRWLWFNETTFQPYLIERKFSSSQSSVFSTDSKSWKQSTNLLAIRQVYNSVNNNAQKIFNLILKMFLESRNRSSTFTFYSLYLTCREEFLVNSEVTLREHLAEFKYHNLIKMIKASDGAESIQVMMDKETVKRFINDSKENE</sequence>
<gene>
    <name evidence="9" type="ORF">RDWZM_005422</name>
</gene>
<keyword evidence="10" id="KW-1185">Reference proteome</keyword>
<dbReference type="InterPro" id="IPR007220">
    <property type="entry name" value="ORC2"/>
</dbReference>